<dbReference type="VEuPathDB" id="VectorBase:BGLB012152"/>
<dbReference type="InterPro" id="IPR007599">
    <property type="entry name" value="DER1"/>
</dbReference>
<dbReference type="KEGG" id="bgt:106079050"/>
<evidence type="ECO:0000256" key="2">
    <source>
        <dbReference type="ARBA" id="ARBA00008917"/>
    </source>
</evidence>
<dbReference type="OrthoDB" id="19102at2759"/>
<dbReference type="EnsemblMetazoa" id="BGLB012152-RB">
    <property type="protein sequence ID" value="BGLB012152-PB"/>
    <property type="gene ID" value="BGLB012152"/>
</dbReference>
<sequence length="256" mass="29154">MASNDIGDWYRSIPQISKYWFTGSVVVPLIGRLGLISHLRFLLDFNSLIYRFQIWRPITAVLFYPISGPKGFHYLMNLYFLYTYSTRLETDTFSGSPADYAFMLIFNWICLVIIGLVAELPLLMDPMVLSVLYVWCQLNKDQVISFWFGTRFKAMYLPWVLFAFNLIIGSGGMMELFGIVVGHLYFFLMFKYPQDFGGAQLLSVPNILNKWFPRRQGGSGGFGQAPPVRRRPDNGGNDGGGWRGHNWGAGHQLGGN</sequence>
<gene>
    <name evidence="9" type="primary">106079050</name>
</gene>
<reference evidence="9" key="1">
    <citation type="submission" date="2020-05" db="UniProtKB">
        <authorList>
            <consortium name="EnsemblMetazoa"/>
        </authorList>
    </citation>
    <scope>IDENTIFICATION</scope>
    <source>
        <strain evidence="9">BB02</strain>
    </source>
</reference>
<dbReference type="InterPro" id="IPR035952">
    <property type="entry name" value="Rhomboid-like_sf"/>
</dbReference>
<evidence type="ECO:0000256" key="7">
    <source>
        <dbReference type="RuleBase" id="RU363059"/>
    </source>
</evidence>
<evidence type="ECO:0000256" key="4">
    <source>
        <dbReference type="ARBA" id="ARBA00022824"/>
    </source>
</evidence>
<evidence type="ECO:0000256" key="8">
    <source>
        <dbReference type="SAM" id="MobiDB-lite"/>
    </source>
</evidence>
<protein>
    <recommendedName>
        <fullName evidence="7">Derlin</fullName>
    </recommendedName>
</protein>
<evidence type="ECO:0000313" key="10">
    <source>
        <dbReference type="Proteomes" id="UP000076420"/>
    </source>
</evidence>
<evidence type="ECO:0000256" key="6">
    <source>
        <dbReference type="ARBA" id="ARBA00023136"/>
    </source>
</evidence>
<keyword evidence="6 7" id="KW-0472">Membrane</keyword>
<evidence type="ECO:0000256" key="5">
    <source>
        <dbReference type="ARBA" id="ARBA00022989"/>
    </source>
</evidence>
<organism evidence="9 10">
    <name type="scientific">Biomphalaria glabrata</name>
    <name type="common">Bloodfluke planorb</name>
    <name type="synonym">Freshwater snail</name>
    <dbReference type="NCBI Taxonomy" id="6526"/>
    <lineage>
        <taxon>Eukaryota</taxon>
        <taxon>Metazoa</taxon>
        <taxon>Spiralia</taxon>
        <taxon>Lophotrochozoa</taxon>
        <taxon>Mollusca</taxon>
        <taxon>Gastropoda</taxon>
        <taxon>Heterobranchia</taxon>
        <taxon>Euthyneura</taxon>
        <taxon>Panpulmonata</taxon>
        <taxon>Hygrophila</taxon>
        <taxon>Lymnaeoidea</taxon>
        <taxon>Planorbidae</taxon>
        <taxon>Biomphalaria</taxon>
    </lineage>
</organism>
<keyword evidence="3 7" id="KW-0812">Transmembrane</keyword>
<feature type="transmembrane region" description="Helical" evidence="7">
    <location>
        <begin position="19"/>
        <end position="36"/>
    </location>
</feature>
<evidence type="ECO:0000256" key="3">
    <source>
        <dbReference type="ARBA" id="ARBA00022692"/>
    </source>
</evidence>
<dbReference type="Proteomes" id="UP000076420">
    <property type="component" value="Unassembled WGS sequence"/>
</dbReference>
<comment type="function">
    <text evidence="7">May be involved in the degradation of misfolded endoplasmic reticulum (ER) luminal proteins.</text>
</comment>
<comment type="similarity">
    <text evidence="2 7">Belongs to the derlin family.</text>
</comment>
<dbReference type="RefSeq" id="XP_013095610.2">
    <property type="nucleotide sequence ID" value="XM_013240156.2"/>
</dbReference>
<dbReference type="PANTHER" id="PTHR11009">
    <property type="entry name" value="DER1-LIKE PROTEIN, DERLIN"/>
    <property type="match status" value="1"/>
</dbReference>
<dbReference type="GO" id="GO:0005789">
    <property type="term" value="C:endoplasmic reticulum membrane"/>
    <property type="evidence" value="ECO:0007669"/>
    <property type="project" value="UniProtKB-SubCell"/>
</dbReference>
<proteinExistence type="inferred from homology"/>
<keyword evidence="5 7" id="KW-1133">Transmembrane helix</keyword>
<feature type="transmembrane region" description="Helical" evidence="7">
    <location>
        <begin position="156"/>
        <end position="188"/>
    </location>
</feature>
<feature type="transmembrane region" description="Helical" evidence="7">
    <location>
        <begin position="48"/>
        <end position="66"/>
    </location>
</feature>
<keyword evidence="4 7" id="KW-0256">Endoplasmic reticulum</keyword>
<dbReference type="Pfam" id="PF04511">
    <property type="entry name" value="DER1"/>
    <property type="match status" value="1"/>
</dbReference>
<accession>A0A2C9K2T2</accession>
<name>A0A2C9K2T2_BIOGL</name>
<evidence type="ECO:0000256" key="1">
    <source>
        <dbReference type="ARBA" id="ARBA00004477"/>
    </source>
</evidence>
<dbReference type="GO" id="GO:0006950">
    <property type="term" value="P:response to stress"/>
    <property type="evidence" value="ECO:0007669"/>
    <property type="project" value="UniProtKB-ARBA"/>
</dbReference>
<feature type="transmembrane region" description="Helical" evidence="7">
    <location>
        <begin position="100"/>
        <end position="124"/>
    </location>
</feature>
<comment type="subcellular location">
    <subcellularLocation>
        <location evidence="1 7">Endoplasmic reticulum membrane</location>
        <topology evidence="1 7">Multi-pass membrane protein</topology>
    </subcellularLocation>
</comment>
<feature type="region of interest" description="Disordered" evidence="8">
    <location>
        <begin position="218"/>
        <end position="256"/>
    </location>
</feature>
<dbReference type="VEuPathDB" id="VectorBase:BGLAX_028119"/>
<dbReference type="SUPFAM" id="SSF144091">
    <property type="entry name" value="Rhomboid-like"/>
    <property type="match status" value="1"/>
</dbReference>
<dbReference type="STRING" id="6526.A0A2C9K2T2"/>
<dbReference type="AlphaFoldDB" id="A0A2C9K2T2"/>
<evidence type="ECO:0000313" key="9">
    <source>
        <dbReference type="EnsemblMetazoa" id="BGLB012152-PB"/>
    </source>
</evidence>